<feature type="region of interest" description="Disordered" evidence="1">
    <location>
        <begin position="283"/>
        <end position="313"/>
    </location>
</feature>
<dbReference type="OrthoDB" id="3251668at2759"/>
<name>A0A6A7C5L4_9PEZI</name>
<proteinExistence type="predicted"/>
<evidence type="ECO:0000313" key="2">
    <source>
        <dbReference type="EMBL" id="KAF2862339.1"/>
    </source>
</evidence>
<protein>
    <submittedName>
        <fullName evidence="2">Uncharacterized protein</fullName>
    </submittedName>
</protein>
<dbReference type="Proteomes" id="UP000799421">
    <property type="component" value="Unassembled WGS sequence"/>
</dbReference>
<organism evidence="2 3">
    <name type="scientific">Piedraia hortae CBS 480.64</name>
    <dbReference type="NCBI Taxonomy" id="1314780"/>
    <lineage>
        <taxon>Eukaryota</taxon>
        <taxon>Fungi</taxon>
        <taxon>Dikarya</taxon>
        <taxon>Ascomycota</taxon>
        <taxon>Pezizomycotina</taxon>
        <taxon>Dothideomycetes</taxon>
        <taxon>Dothideomycetidae</taxon>
        <taxon>Capnodiales</taxon>
        <taxon>Piedraiaceae</taxon>
        <taxon>Piedraia</taxon>
    </lineage>
</organism>
<feature type="compositionally biased region" description="Low complexity" evidence="1">
    <location>
        <begin position="283"/>
        <end position="294"/>
    </location>
</feature>
<evidence type="ECO:0000313" key="3">
    <source>
        <dbReference type="Proteomes" id="UP000799421"/>
    </source>
</evidence>
<evidence type="ECO:0000256" key="1">
    <source>
        <dbReference type="SAM" id="MobiDB-lite"/>
    </source>
</evidence>
<sequence length="325" mass="35721">MAATAQTGQSSRLSGDFATIDALADALKPTLSGRTPCELHLSEDSVLPLLRPAVGPYAKGGVHDLPPEYETSPLDIPSAIVSHLLATPTGEPRQIVQRAASRAIVRAIETTDGFRYVFNNVWAAMNEEGLRFSYICQDSVQNKERHRNKAFSESPQGGNGRKPTFDCKGCISIKFSQTRRRIDVNYRHLPIHDAVPGMRISHMQVATSHKSRSVSGSPSQRPLSLAALLEQSGDSSLEDIFPSPFPDQQPLRSSRITPVDYALPSWYVVSPEPPDYSMQSTYTTPPQYTQLTTPRIPHGPGPGSPHDVPDRRPQGLFCTLKNVKR</sequence>
<accession>A0A6A7C5L4</accession>
<dbReference type="EMBL" id="MU005966">
    <property type="protein sequence ID" value="KAF2862339.1"/>
    <property type="molecule type" value="Genomic_DNA"/>
</dbReference>
<gene>
    <name evidence="2" type="ORF">K470DRAFT_255973</name>
</gene>
<keyword evidence="3" id="KW-1185">Reference proteome</keyword>
<reference evidence="2" key="1">
    <citation type="journal article" date="2020" name="Stud. Mycol.">
        <title>101 Dothideomycetes genomes: a test case for predicting lifestyles and emergence of pathogens.</title>
        <authorList>
            <person name="Haridas S."/>
            <person name="Albert R."/>
            <person name="Binder M."/>
            <person name="Bloem J."/>
            <person name="Labutti K."/>
            <person name="Salamov A."/>
            <person name="Andreopoulos B."/>
            <person name="Baker S."/>
            <person name="Barry K."/>
            <person name="Bills G."/>
            <person name="Bluhm B."/>
            <person name="Cannon C."/>
            <person name="Castanera R."/>
            <person name="Culley D."/>
            <person name="Daum C."/>
            <person name="Ezra D."/>
            <person name="Gonzalez J."/>
            <person name="Henrissat B."/>
            <person name="Kuo A."/>
            <person name="Liang C."/>
            <person name="Lipzen A."/>
            <person name="Lutzoni F."/>
            <person name="Magnuson J."/>
            <person name="Mondo S."/>
            <person name="Nolan M."/>
            <person name="Ohm R."/>
            <person name="Pangilinan J."/>
            <person name="Park H.-J."/>
            <person name="Ramirez L."/>
            <person name="Alfaro M."/>
            <person name="Sun H."/>
            <person name="Tritt A."/>
            <person name="Yoshinaga Y."/>
            <person name="Zwiers L.-H."/>
            <person name="Turgeon B."/>
            <person name="Goodwin S."/>
            <person name="Spatafora J."/>
            <person name="Crous P."/>
            <person name="Grigoriev I."/>
        </authorList>
    </citation>
    <scope>NUCLEOTIDE SEQUENCE</scope>
    <source>
        <strain evidence="2">CBS 480.64</strain>
    </source>
</reference>
<dbReference type="AlphaFoldDB" id="A0A6A7C5L4"/>